<dbReference type="Proteomes" id="UP000014254">
    <property type="component" value="Unassembled WGS sequence"/>
</dbReference>
<evidence type="ECO:0008006" key="4">
    <source>
        <dbReference type="Google" id="ProtNLM"/>
    </source>
</evidence>
<name>S2JTU2_MUCC1</name>
<dbReference type="InParanoid" id="S2JTU2"/>
<evidence type="ECO:0000313" key="3">
    <source>
        <dbReference type="Proteomes" id="UP000014254"/>
    </source>
</evidence>
<reference evidence="3" key="1">
    <citation type="submission" date="2013-05" db="EMBL/GenBank/DDBJ databases">
        <title>The Genome sequence of Mucor circinelloides f. circinelloides 1006PhL.</title>
        <authorList>
            <consortium name="The Broad Institute Genomics Platform"/>
            <person name="Cuomo C."/>
            <person name="Earl A."/>
            <person name="Findley K."/>
            <person name="Lee S.C."/>
            <person name="Walker B."/>
            <person name="Young S."/>
            <person name="Zeng Q."/>
            <person name="Gargeya S."/>
            <person name="Fitzgerald M."/>
            <person name="Haas B."/>
            <person name="Abouelleil A."/>
            <person name="Allen A.W."/>
            <person name="Alvarado L."/>
            <person name="Arachchi H.M."/>
            <person name="Berlin A.M."/>
            <person name="Chapman S.B."/>
            <person name="Gainer-Dewar J."/>
            <person name="Goldberg J."/>
            <person name="Griggs A."/>
            <person name="Gujja S."/>
            <person name="Hansen M."/>
            <person name="Howarth C."/>
            <person name="Imamovic A."/>
            <person name="Ireland A."/>
            <person name="Larimer J."/>
            <person name="McCowan C."/>
            <person name="Murphy C."/>
            <person name="Pearson M."/>
            <person name="Poon T.W."/>
            <person name="Priest M."/>
            <person name="Roberts A."/>
            <person name="Saif S."/>
            <person name="Shea T."/>
            <person name="Sisk P."/>
            <person name="Sykes S."/>
            <person name="Wortman J."/>
            <person name="Nusbaum C."/>
            <person name="Birren B."/>
        </authorList>
    </citation>
    <scope>NUCLEOTIDE SEQUENCE [LARGE SCALE GENOMIC DNA]</scope>
    <source>
        <strain evidence="3">1006PhL</strain>
    </source>
</reference>
<dbReference type="VEuPathDB" id="FungiDB:HMPREF1544_07010"/>
<dbReference type="OrthoDB" id="2212453at2759"/>
<keyword evidence="3" id="KW-1185">Reference proteome</keyword>
<accession>S2JTU2</accession>
<organism evidence="2 3">
    <name type="scientific">Mucor circinelloides f. circinelloides (strain 1006PhL)</name>
    <name type="common">Mucormycosis agent</name>
    <name type="synonym">Calyptromyces circinelloides</name>
    <dbReference type="NCBI Taxonomy" id="1220926"/>
    <lineage>
        <taxon>Eukaryota</taxon>
        <taxon>Fungi</taxon>
        <taxon>Fungi incertae sedis</taxon>
        <taxon>Mucoromycota</taxon>
        <taxon>Mucoromycotina</taxon>
        <taxon>Mucoromycetes</taxon>
        <taxon>Mucorales</taxon>
        <taxon>Mucorineae</taxon>
        <taxon>Mucoraceae</taxon>
        <taxon>Mucor</taxon>
    </lineage>
</organism>
<evidence type="ECO:0000313" key="2">
    <source>
        <dbReference type="EMBL" id="EPB86198.1"/>
    </source>
</evidence>
<dbReference type="EMBL" id="KE123994">
    <property type="protein sequence ID" value="EPB86198.1"/>
    <property type="molecule type" value="Genomic_DNA"/>
</dbReference>
<dbReference type="AlphaFoldDB" id="S2JTU2"/>
<proteinExistence type="predicted"/>
<sequence>MEKKSSTNTAIINSLSASTMAEILINQRPELLNGHERLQFSNGWIHKFMRSRHSLRNRLMMNGGGEAGSAEVDTADVQNQLKEEVKEALKGYEPREIYNMDEETGSYYRSAPTRTLSQKPVSGVGCQGSSQN</sequence>
<evidence type="ECO:0000256" key="1">
    <source>
        <dbReference type="SAM" id="MobiDB-lite"/>
    </source>
</evidence>
<feature type="region of interest" description="Disordered" evidence="1">
    <location>
        <begin position="109"/>
        <end position="132"/>
    </location>
</feature>
<protein>
    <recommendedName>
        <fullName evidence="4">HTH CENPB-type domain-containing protein</fullName>
    </recommendedName>
</protein>
<gene>
    <name evidence="2" type="ORF">HMPREF1544_07010</name>
</gene>